<gene>
    <name evidence="2" type="ORF">Ahy_A05g021950</name>
</gene>
<dbReference type="AlphaFoldDB" id="A0A445CZ30"/>
<proteinExistence type="predicted"/>
<name>A0A445CZ30_ARAHY</name>
<dbReference type="Proteomes" id="UP000289738">
    <property type="component" value="Chromosome A05"/>
</dbReference>
<comment type="caution">
    <text evidence="2">The sequence shown here is derived from an EMBL/GenBank/DDBJ whole genome shotgun (WGS) entry which is preliminary data.</text>
</comment>
<evidence type="ECO:0000313" key="2">
    <source>
        <dbReference type="EMBL" id="RYR56187.1"/>
    </source>
</evidence>
<feature type="region of interest" description="Disordered" evidence="1">
    <location>
        <begin position="91"/>
        <end position="115"/>
    </location>
</feature>
<organism evidence="2 3">
    <name type="scientific">Arachis hypogaea</name>
    <name type="common">Peanut</name>
    <dbReference type="NCBI Taxonomy" id="3818"/>
    <lineage>
        <taxon>Eukaryota</taxon>
        <taxon>Viridiplantae</taxon>
        <taxon>Streptophyta</taxon>
        <taxon>Embryophyta</taxon>
        <taxon>Tracheophyta</taxon>
        <taxon>Spermatophyta</taxon>
        <taxon>Magnoliopsida</taxon>
        <taxon>eudicotyledons</taxon>
        <taxon>Gunneridae</taxon>
        <taxon>Pentapetalae</taxon>
        <taxon>rosids</taxon>
        <taxon>fabids</taxon>
        <taxon>Fabales</taxon>
        <taxon>Fabaceae</taxon>
        <taxon>Papilionoideae</taxon>
        <taxon>50 kb inversion clade</taxon>
        <taxon>dalbergioids sensu lato</taxon>
        <taxon>Dalbergieae</taxon>
        <taxon>Pterocarpus clade</taxon>
        <taxon>Arachis</taxon>
    </lineage>
</organism>
<evidence type="ECO:0008006" key="4">
    <source>
        <dbReference type="Google" id="ProtNLM"/>
    </source>
</evidence>
<feature type="region of interest" description="Disordered" evidence="1">
    <location>
        <begin position="1"/>
        <end position="49"/>
    </location>
</feature>
<dbReference type="EMBL" id="SDMP01000005">
    <property type="protein sequence ID" value="RYR56187.1"/>
    <property type="molecule type" value="Genomic_DNA"/>
</dbReference>
<keyword evidence="3" id="KW-1185">Reference proteome</keyword>
<accession>A0A445CZ30</accession>
<feature type="compositionally biased region" description="Basic residues" evidence="1">
    <location>
        <begin position="14"/>
        <end position="27"/>
    </location>
</feature>
<protein>
    <recommendedName>
        <fullName evidence="4">CCHC-type domain-containing protein</fullName>
    </recommendedName>
</protein>
<evidence type="ECO:0000313" key="3">
    <source>
        <dbReference type="Proteomes" id="UP000289738"/>
    </source>
</evidence>
<evidence type="ECO:0000256" key="1">
    <source>
        <dbReference type="SAM" id="MobiDB-lite"/>
    </source>
</evidence>
<reference evidence="2 3" key="1">
    <citation type="submission" date="2019-01" db="EMBL/GenBank/DDBJ databases">
        <title>Sequencing of cultivated peanut Arachis hypogaea provides insights into genome evolution and oil improvement.</title>
        <authorList>
            <person name="Chen X."/>
        </authorList>
    </citation>
    <scope>NUCLEOTIDE SEQUENCE [LARGE SCALE GENOMIC DNA]</scope>
    <source>
        <strain evidence="3">cv. Fuhuasheng</strain>
        <tissue evidence="2">Leaves</tissue>
    </source>
</reference>
<feature type="compositionally biased region" description="Polar residues" evidence="1">
    <location>
        <begin position="99"/>
        <end position="109"/>
    </location>
</feature>
<feature type="compositionally biased region" description="Basic and acidic residues" evidence="1">
    <location>
        <begin position="35"/>
        <end position="49"/>
    </location>
</feature>
<sequence length="205" mass="22404">MWEKSQYSRPQAPKIRKKPGPLKQKRRKDADEEPSESKKSKTDATKLPKKYKESSFAYCGTKGHTKRSCSHRKADDIAAALATAATAVVAKEKQKDSNANETIEGQSVQDGEVEGDPIPATDVATSATPTMANTPSEIVLLQTPFSQSDNGDQKQFNFTLIDGNLYSTHATIGHAIAAAAIVFPPSIKMEEEEELFQIKVLLINI</sequence>